<name>A0A0F9USI7_9ZZZZ</name>
<proteinExistence type="predicted"/>
<gene>
    <name evidence="1" type="ORF">LCGC14_0570670</name>
</gene>
<dbReference type="AlphaFoldDB" id="A0A0F9USI7"/>
<evidence type="ECO:0000313" key="1">
    <source>
        <dbReference type="EMBL" id="KKN56598.1"/>
    </source>
</evidence>
<reference evidence="1" key="1">
    <citation type="journal article" date="2015" name="Nature">
        <title>Complex archaea that bridge the gap between prokaryotes and eukaryotes.</title>
        <authorList>
            <person name="Spang A."/>
            <person name="Saw J.H."/>
            <person name="Jorgensen S.L."/>
            <person name="Zaremba-Niedzwiedzka K."/>
            <person name="Martijn J."/>
            <person name="Lind A.E."/>
            <person name="van Eijk R."/>
            <person name="Schleper C."/>
            <person name="Guy L."/>
            <person name="Ettema T.J."/>
        </authorList>
    </citation>
    <scope>NUCLEOTIDE SEQUENCE</scope>
</reference>
<accession>A0A0F9USI7</accession>
<comment type="caution">
    <text evidence="1">The sequence shown here is derived from an EMBL/GenBank/DDBJ whole genome shotgun (WGS) entry which is preliminary data.</text>
</comment>
<protein>
    <submittedName>
        <fullName evidence="1">Uncharacterized protein</fullName>
    </submittedName>
</protein>
<sequence>MSNKTENEWLPLAQHEQWLVEYRPDSRIVRVHLGENVMYLEREAYQLLWGMVTEGLDELERVEDDSARLVGLKHPVKPQVAWPQTRH</sequence>
<organism evidence="1">
    <name type="scientific">marine sediment metagenome</name>
    <dbReference type="NCBI Taxonomy" id="412755"/>
    <lineage>
        <taxon>unclassified sequences</taxon>
        <taxon>metagenomes</taxon>
        <taxon>ecological metagenomes</taxon>
    </lineage>
</organism>
<dbReference type="EMBL" id="LAZR01000837">
    <property type="protein sequence ID" value="KKN56598.1"/>
    <property type="molecule type" value="Genomic_DNA"/>
</dbReference>